<keyword evidence="2" id="KW-1185">Reference proteome</keyword>
<evidence type="ECO:0000313" key="1">
    <source>
        <dbReference type="EMBL" id="PRY23481.1"/>
    </source>
</evidence>
<gene>
    <name evidence="1" type="ORF">CLV58_1412</name>
</gene>
<dbReference type="EMBL" id="PVTE01000041">
    <property type="protein sequence ID" value="PRY23481.1"/>
    <property type="molecule type" value="Genomic_DNA"/>
</dbReference>
<organism evidence="1 2">
    <name type="scientific">Spirosoma oryzae</name>
    <dbReference type="NCBI Taxonomy" id="1469603"/>
    <lineage>
        <taxon>Bacteria</taxon>
        <taxon>Pseudomonadati</taxon>
        <taxon>Bacteroidota</taxon>
        <taxon>Cytophagia</taxon>
        <taxon>Cytophagales</taxon>
        <taxon>Cytophagaceae</taxon>
        <taxon>Spirosoma</taxon>
    </lineage>
</organism>
<proteinExistence type="predicted"/>
<comment type="caution">
    <text evidence="1">The sequence shown here is derived from an EMBL/GenBank/DDBJ whole genome shotgun (WGS) entry which is preliminary data.</text>
</comment>
<protein>
    <submittedName>
        <fullName evidence="1">Uncharacterized protein</fullName>
    </submittedName>
</protein>
<dbReference type="RefSeq" id="WP_106140802.1">
    <property type="nucleotide sequence ID" value="NZ_PVTE01000041.1"/>
</dbReference>
<accession>A0A2T0RQP4</accession>
<name>A0A2T0RQP4_9BACT</name>
<dbReference type="AlphaFoldDB" id="A0A2T0RQP4"/>
<evidence type="ECO:0000313" key="2">
    <source>
        <dbReference type="Proteomes" id="UP000238375"/>
    </source>
</evidence>
<reference evidence="1 2" key="1">
    <citation type="submission" date="2018-03" db="EMBL/GenBank/DDBJ databases">
        <title>Genomic Encyclopedia of Archaeal and Bacterial Type Strains, Phase II (KMG-II): from individual species to whole genera.</title>
        <authorList>
            <person name="Goeker M."/>
        </authorList>
    </citation>
    <scope>NUCLEOTIDE SEQUENCE [LARGE SCALE GENOMIC DNA]</scope>
    <source>
        <strain evidence="1 2">DSM 28354</strain>
    </source>
</reference>
<dbReference type="Proteomes" id="UP000238375">
    <property type="component" value="Unassembled WGS sequence"/>
</dbReference>
<sequence length="121" mass="13305">MQFITKASIVQQALNKFGRVPRAAIPDKVDYIPHAGLYSAVYDDGSTLTFTDADLGRGVDRLEALDFVLVRTGTLIAPMTSYIYRRAIRSYVAGMPYGLIVLRDGSFCCVQSRIANLPGQN</sequence>